<dbReference type="EMBL" id="QOVW01000070">
    <property type="protein sequence ID" value="RDB35954.1"/>
    <property type="molecule type" value="Genomic_DNA"/>
</dbReference>
<accession>A0A369KW77</accession>
<dbReference type="RefSeq" id="WP_338637410.1">
    <property type="nucleotide sequence ID" value="NZ_CP146516.1"/>
</dbReference>
<gene>
    <name evidence="1" type="ORF">DCC88_07460</name>
</gene>
<organism evidence="1 2">
    <name type="scientific">Spirobacillus cienkowskii</name>
    <dbReference type="NCBI Taxonomy" id="495820"/>
    <lineage>
        <taxon>Bacteria</taxon>
        <taxon>Pseudomonadati</taxon>
        <taxon>Bdellovibrionota</taxon>
        <taxon>Oligoflexia</taxon>
        <taxon>Silvanigrellales</taxon>
        <taxon>Spirobacillus</taxon>
    </lineage>
</organism>
<dbReference type="Proteomes" id="UP000253934">
    <property type="component" value="Unassembled WGS sequence"/>
</dbReference>
<proteinExistence type="predicted"/>
<reference evidence="1" key="1">
    <citation type="submission" date="2018-04" db="EMBL/GenBank/DDBJ databases">
        <title>Draft genome sequence of the Candidatus Spirobacillus cienkowskii, a pathogen of freshwater Daphnia species, reconstructed from hemolymph metagenomic reads.</title>
        <authorList>
            <person name="Bresciani L."/>
            <person name="Lemos L.N."/>
            <person name="Wale N."/>
            <person name="Lin J.Y."/>
            <person name="Fernandes G.R."/>
            <person name="Duffy M.A."/>
            <person name="Rodrigues J.M."/>
        </authorList>
    </citation>
    <scope>NUCLEOTIDE SEQUENCE [LARGE SCALE GENOMIC DNA]</scope>
    <source>
        <strain evidence="1">Binning01</strain>
    </source>
</reference>
<sequence>MKPSLLNNKSPSEIATEIFQGTKVESAFDHKGKFKFLIAKLPKNDFNKIYSSNTTVTVFIQGYWLQLSLHSNQKTILNRENNSLLNTKIYQNEFNITILELYYFGKKVVHYKFKELSPEDLLKTTKGYYILAKAAVKAFTRLPSGSAIKKALNYFYPIVQILPKETNKEFFDPSKVNIQ</sequence>
<evidence type="ECO:0000313" key="2">
    <source>
        <dbReference type="Proteomes" id="UP000253934"/>
    </source>
</evidence>
<evidence type="ECO:0000313" key="1">
    <source>
        <dbReference type="EMBL" id="RDB35954.1"/>
    </source>
</evidence>
<name>A0A369KW77_9BACT</name>
<dbReference type="AlphaFoldDB" id="A0A369KW77"/>
<comment type="caution">
    <text evidence="1">The sequence shown here is derived from an EMBL/GenBank/DDBJ whole genome shotgun (WGS) entry which is preliminary data.</text>
</comment>
<keyword evidence="2" id="KW-1185">Reference proteome</keyword>
<protein>
    <submittedName>
        <fullName evidence="1">Uncharacterized protein</fullName>
    </submittedName>
</protein>